<reference evidence="1" key="1">
    <citation type="journal article" date="2014" name="Front. Microbiol.">
        <title>High frequency of phylogenetically diverse reductive dehalogenase-homologous genes in deep subseafloor sedimentary metagenomes.</title>
        <authorList>
            <person name="Kawai M."/>
            <person name="Futagami T."/>
            <person name="Toyoda A."/>
            <person name="Takaki Y."/>
            <person name="Nishi S."/>
            <person name="Hori S."/>
            <person name="Arai W."/>
            <person name="Tsubouchi T."/>
            <person name="Morono Y."/>
            <person name="Uchiyama I."/>
            <person name="Ito T."/>
            <person name="Fujiyama A."/>
            <person name="Inagaki F."/>
            <person name="Takami H."/>
        </authorList>
    </citation>
    <scope>NUCLEOTIDE SEQUENCE</scope>
    <source>
        <strain evidence="1">Expedition CK06-06</strain>
    </source>
</reference>
<accession>X0WYF9</accession>
<dbReference type="AlphaFoldDB" id="X0WYF9"/>
<name>X0WYF9_9ZZZZ</name>
<sequence length="189" mass="20494">GEVVNFAALPVAAPANDGQVYLVQNSTGLLITFNLKRSGLYQSNGSTWTKLSEVQQMFKDADLVFQDDADNTKQLQYQLSSISTGTIRTATWQDKDGTVAYISDTLKTKAGVVLNAGFTGNPKTATITFGTAFADANYSPTFQPNTTNNKSFKADIENITASSFDVNLHVNNISDLVDVRWVAIKHGET</sequence>
<proteinExistence type="predicted"/>
<evidence type="ECO:0000313" key="1">
    <source>
        <dbReference type="EMBL" id="GAG35964.1"/>
    </source>
</evidence>
<gene>
    <name evidence="1" type="ORF">S01H1_63482</name>
</gene>
<protein>
    <submittedName>
        <fullName evidence="1">Uncharacterized protein</fullName>
    </submittedName>
</protein>
<dbReference type="EMBL" id="BARS01041785">
    <property type="protein sequence ID" value="GAG35964.1"/>
    <property type="molecule type" value="Genomic_DNA"/>
</dbReference>
<comment type="caution">
    <text evidence="1">The sequence shown here is derived from an EMBL/GenBank/DDBJ whole genome shotgun (WGS) entry which is preliminary data.</text>
</comment>
<feature type="non-terminal residue" evidence="1">
    <location>
        <position position="1"/>
    </location>
</feature>
<organism evidence="1">
    <name type="scientific">marine sediment metagenome</name>
    <dbReference type="NCBI Taxonomy" id="412755"/>
    <lineage>
        <taxon>unclassified sequences</taxon>
        <taxon>metagenomes</taxon>
        <taxon>ecological metagenomes</taxon>
    </lineage>
</organism>